<evidence type="ECO:0000256" key="5">
    <source>
        <dbReference type="ARBA" id="ARBA00022679"/>
    </source>
</evidence>
<dbReference type="InterPro" id="IPR003594">
    <property type="entry name" value="HATPase_dom"/>
</dbReference>
<evidence type="ECO:0000256" key="6">
    <source>
        <dbReference type="ARBA" id="ARBA00022777"/>
    </source>
</evidence>
<keyword evidence="9" id="KW-0812">Transmembrane</keyword>
<dbReference type="GO" id="GO:0006355">
    <property type="term" value="P:regulation of DNA-templated transcription"/>
    <property type="evidence" value="ECO:0007669"/>
    <property type="project" value="InterPro"/>
</dbReference>
<evidence type="ECO:0000259" key="12">
    <source>
        <dbReference type="PROSITE" id="PS50113"/>
    </source>
</evidence>
<dbReference type="InterPro" id="IPR005467">
    <property type="entry name" value="His_kinase_dom"/>
</dbReference>
<feature type="transmembrane region" description="Helical" evidence="9">
    <location>
        <begin position="77"/>
        <end position="97"/>
    </location>
</feature>
<dbReference type="Pfam" id="PF00989">
    <property type="entry name" value="PAS"/>
    <property type="match status" value="1"/>
</dbReference>
<dbReference type="Pfam" id="PF00512">
    <property type="entry name" value="HisKA"/>
    <property type="match status" value="1"/>
</dbReference>
<dbReference type="SMART" id="SM00091">
    <property type="entry name" value="PAS"/>
    <property type="match status" value="1"/>
</dbReference>
<sequence>MPGQMFQPHEDLLDWVLQVAAWPLERRWRLVYKVFILYVSVFVAFFILNIPVTFAFLLSMCYLAFASGFLGLPRAWFAGAIVGMIVLGSLLAIDIYNNADVIPLFGGMPRVPTSLQPLFITLITFIVPLMISTIAGTFGSLIVRTQQEIQARRLTEAQYRLLIEETSDLAFIMSTSGRFMYISPSVYNLTGYKHNEIIGKHFLKVIDPEWREAVYEFYKEQYISRLPETTFLLPIKRKDGEKRWIEQTVVAEFNGNDIMGFHALARDVTDRKYAEDELQAARDRAVMASRFKSQLLANVSHDLRTPLSTIMLISEMLQQGFYGEMNPEQNHRLQIIRDSGNMLMLLIKNLLDEAQLEAGKLELNVGAFPTEHLLAITTVLKPLIEQRGLKWEEEIDDDLPPMLYGDVERLKQVISNLTTNAAKFTHKGKVKLRIYQPDKIHWAFTISDTGRGIPEHMLDRVFDPFWQVDGSTTREKQSGVGLGLAIVKQLTERMGGTVNVSSVEGEGTCFTVTMPLPKQNQVLAGKSLLGERLGA</sequence>
<dbReference type="AlphaFoldDB" id="A0A7S8IEH0"/>
<dbReference type="CDD" id="cd16922">
    <property type="entry name" value="HATPase_EvgS-ArcB-TorS-like"/>
    <property type="match status" value="1"/>
</dbReference>
<dbReference type="SUPFAM" id="SSF55874">
    <property type="entry name" value="ATPase domain of HSP90 chaperone/DNA topoisomerase II/histidine kinase"/>
    <property type="match status" value="1"/>
</dbReference>
<dbReference type="SUPFAM" id="SSF55785">
    <property type="entry name" value="PYP-like sensor domain (PAS domain)"/>
    <property type="match status" value="1"/>
</dbReference>
<proteinExistence type="inferred from homology"/>
<feature type="domain" description="PAS" evidence="11">
    <location>
        <begin position="155"/>
        <end position="225"/>
    </location>
</feature>
<dbReference type="Proteomes" id="UP000594468">
    <property type="component" value="Chromosome"/>
</dbReference>
<keyword evidence="9" id="KW-1133">Transmembrane helix</keyword>
<evidence type="ECO:0000313" key="14">
    <source>
        <dbReference type="Proteomes" id="UP000594468"/>
    </source>
</evidence>
<accession>A0A7S8IEH0</accession>
<dbReference type="InterPro" id="IPR036890">
    <property type="entry name" value="HATPase_C_sf"/>
</dbReference>
<keyword evidence="9" id="KW-0472">Membrane</keyword>
<dbReference type="SUPFAM" id="SSF47384">
    <property type="entry name" value="Homodimeric domain of signal transducing histidine kinase"/>
    <property type="match status" value="1"/>
</dbReference>
<dbReference type="KEGG" id="pmet:G4Y79_23360"/>
<dbReference type="InterPro" id="IPR036097">
    <property type="entry name" value="HisK_dim/P_sf"/>
</dbReference>
<feature type="transmembrane region" description="Helical" evidence="9">
    <location>
        <begin position="117"/>
        <end position="143"/>
    </location>
</feature>
<evidence type="ECO:0000259" key="11">
    <source>
        <dbReference type="PROSITE" id="PS50112"/>
    </source>
</evidence>
<evidence type="ECO:0000259" key="10">
    <source>
        <dbReference type="PROSITE" id="PS50109"/>
    </source>
</evidence>
<dbReference type="InterPro" id="IPR000700">
    <property type="entry name" value="PAS-assoc_C"/>
</dbReference>
<keyword evidence="7" id="KW-0902">Two-component regulatory system</keyword>
<dbReference type="PROSITE" id="PS50109">
    <property type="entry name" value="HIS_KIN"/>
    <property type="match status" value="1"/>
</dbReference>
<dbReference type="CDD" id="cd00130">
    <property type="entry name" value="PAS"/>
    <property type="match status" value="1"/>
</dbReference>
<keyword evidence="5" id="KW-0808">Transferase</keyword>
<feature type="domain" description="PAC" evidence="12">
    <location>
        <begin position="229"/>
        <end position="280"/>
    </location>
</feature>
<comment type="similarity">
    <text evidence="2">In the N-terminal section; belongs to the phytochrome family.</text>
</comment>
<evidence type="ECO:0000256" key="9">
    <source>
        <dbReference type="SAM" id="Phobius"/>
    </source>
</evidence>
<dbReference type="InterPro" id="IPR000014">
    <property type="entry name" value="PAS"/>
</dbReference>
<dbReference type="FunFam" id="3.30.565.10:FF:000010">
    <property type="entry name" value="Sensor histidine kinase RcsC"/>
    <property type="match status" value="1"/>
</dbReference>
<evidence type="ECO:0000256" key="8">
    <source>
        <dbReference type="ARBA" id="ARBA00074306"/>
    </source>
</evidence>
<dbReference type="EC" id="2.7.13.3" evidence="3"/>
<dbReference type="RefSeq" id="WP_195170660.1">
    <property type="nucleotide sequence ID" value="NZ_CP062983.1"/>
</dbReference>
<evidence type="ECO:0000256" key="4">
    <source>
        <dbReference type="ARBA" id="ARBA00022553"/>
    </source>
</evidence>
<evidence type="ECO:0000256" key="2">
    <source>
        <dbReference type="ARBA" id="ARBA00006402"/>
    </source>
</evidence>
<dbReference type="InterPro" id="IPR035965">
    <property type="entry name" value="PAS-like_dom_sf"/>
</dbReference>
<evidence type="ECO:0000256" key="7">
    <source>
        <dbReference type="ARBA" id="ARBA00023012"/>
    </source>
</evidence>
<gene>
    <name evidence="13" type="ORF">G4Y79_23360</name>
</gene>
<dbReference type="InterPro" id="IPR003661">
    <property type="entry name" value="HisK_dim/P_dom"/>
</dbReference>
<evidence type="ECO:0000256" key="3">
    <source>
        <dbReference type="ARBA" id="ARBA00012438"/>
    </source>
</evidence>
<dbReference type="InterPro" id="IPR004358">
    <property type="entry name" value="Sig_transdc_His_kin-like_C"/>
</dbReference>
<dbReference type="Gene3D" id="3.30.450.20">
    <property type="entry name" value="PAS domain"/>
    <property type="match status" value="1"/>
</dbReference>
<keyword evidence="14" id="KW-1185">Reference proteome</keyword>
<organism evidence="13 14">
    <name type="scientific">Phototrophicus methaneseepsis</name>
    <dbReference type="NCBI Taxonomy" id="2710758"/>
    <lineage>
        <taxon>Bacteria</taxon>
        <taxon>Bacillati</taxon>
        <taxon>Chloroflexota</taxon>
        <taxon>Candidatus Thermofontia</taxon>
        <taxon>Phototrophicales</taxon>
        <taxon>Phototrophicaceae</taxon>
        <taxon>Phototrophicus</taxon>
    </lineage>
</organism>
<dbReference type="InterPro" id="IPR013767">
    <property type="entry name" value="PAS_fold"/>
</dbReference>
<name>A0A7S8IEH0_9CHLR</name>
<dbReference type="SMART" id="SM00387">
    <property type="entry name" value="HATPase_c"/>
    <property type="match status" value="1"/>
</dbReference>
<dbReference type="SMART" id="SM00388">
    <property type="entry name" value="HisKA"/>
    <property type="match status" value="1"/>
</dbReference>
<dbReference type="NCBIfam" id="TIGR00229">
    <property type="entry name" value="sensory_box"/>
    <property type="match status" value="1"/>
</dbReference>
<feature type="transmembrane region" description="Helical" evidence="9">
    <location>
        <begin position="30"/>
        <end position="48"/>
    </location>
</feature>
<dbReference type="PRINTS" id="PR00344">
    <property type="entry name" value="BCTRLSENSOR"/>
</dbReference>
<feature type="domain" description="Histidine kinase" evidence="10">
    <location>
        <begin position="298"/>
        <end position="518"/>
    </location>
</feature>
<keyword evidence="6" id="KW-0418">Kinase</keyword>
<dbReference type="GO" id="GO:0000155">
    <property type="term" value="F:phosphorelay sensor kinase activity"/>
    <property type="evidence" value="ECO:0007669"/>
    <property type="project" value="InterPro"/>
</dbReference>
<dbReference type="CDD" id="cd00082">
    <property type="entry name" value="HisKA"/>
    <property type="match status" value="1"/>
</dbReference>
<keyword evidence="4" id="KW-0597">Phosphoprotein</keyword>
<evidence type="ECO:0000313" key="13">
    <source>
        <dbReference type="EMBL" id="QPC82591.1"/>
    </source>
</evidence>
<comment type="catalytic activity">
    <reaction evidence="1">
        <text>ATP + protein L-histidine = ADP + protein N-phospho-L-histidine.</text>
        <dbReference type="EC" id="2.7.13.3"/>
    </reaction>
</comment>
<dbReference type="EMBL" id="CP062983">
    <property type="protein sequence ID" value="QPC82591.1"/>
    <property type="molecule type" value="Genomic_DNA"/>
</dbReference>
<reference evidence="13 14" key="1">
    <citation type="submission" date="2020-02" db="EMBL/GenBank/DDBJ databases">
        <authorList>
            <person name="Zheng R.K."/>
            <person name="Sun C.M."/>
        </authorList>
    </citation>
    <scope>NUCLEOTIDE SEQUENCE [LARGE SCALE GENOMIC DNA]</scope>
    <source>
        <strain evidence="14">rifampicinis</strain>
    </source>
</reference>
<dbReference type="Gene3D" id="3.30.565.10">
    <property type="entry name" value="Histidine kinase-like ATPase, C-terminal domain"/>
    <property type="match status" value="1"/>
</dbReference>
<dbReference type="Pfam" id="PF02518">
    <property type="entry name" value="HATPase_c"/>
    <property type="match status" value="1"/>
</dbReference>
<dbReference type="Gene3D" id="1.10.287.130">
    <property type="match status" value="1"/>
</dbReference>
<protein>
    <recommendedName>
        <fullName evidence="8">Circadian input-output histidine kinase CikA</fullName>
        <ecNumber evidence="3">2.7.13.3</ecNumber>
    </recommendedName>
</protein>
<dbReference type="PANTHER" id="PTHR43047">
    <property type="entry name" value="TWO-COMPONENT HISTIDINE PROTEIN KINASE"/>
    <property type="match status" value="1"/>
</dbReference>
<evidence type="ECO:0000256" key="1">
    <source>
        <dbReference type="ARBA" id="ARBA00000085"/>
    </source>
</evidence>
<dbReference type="PROSITE" id="PS50112">
    <property type="entry name" value="PAS"/>
    <property type="match status" value="1"/>
</dbReference>
<dbReference type="PROSITE" id="PS50113">
    <property type="entry name" value="PAC"/>
    <property type="match status" value="1"/>
</dbReference>